<accession>A0A9P6MET8</accession>
<proteinExistence type="predicted"/>
<keyword evidence="3" id="KW-1185">Reference proteome</keyword>
<dbReference type="EMBL" id="JAAAHW010001423">
    <property type="protein sequence ID" value="KAF9995110.1"/>
    <property type="molecule type" value="Genomic_DNA"/>
</dbReference>
<name>A0A9P6MET8_9FUNG</name>
<comment type="caution">
    <text evidence="2">The sequence shown here is derived from an EMBL/GenBank/DDBJ whole genome shotgun (WGS) entry which is preliminary data.</text>
</comment>
<protein>
    <submittedName>
        <fullName evidence="2">Uncharacterized protein</fullName>
    </submittedName>
</protein>
<dbReference type="AlphaFoldDB" id="A0A9P6MET8"/>
<evidence type="ECO:0000256" key="1">
    <source>
        <dbReference type="SAM" id="MobiDB-lite"/>
    </source>
</evidence>
<feature type="compositionally biased region" description="Basic and acidic residues" evidence="1">
    <location>
        <begin position="50"/>
        <end position="60"/>
    </location>
</feature>
<reference evidence="2" key="1">
    <citation type="journal article" date="2020" name="Fungal Divers.">
        <title>Resolving the Mortierellaceae phylogeny through synthesis of multi-gene phylogenetics and phylogenomics.</title>
        <authorList>
            <person name="Vandepol N."/>
            <person name="Liber J."/>
            <person name="Desiro A."/>
            <person name="Na H."/>
            <person name="Kennedy M."/>
            <person name="Barry K."/>
            <person name="Grigoriev I.V."/>
            <person name="Miller A.N."/>
            <person name="O'Donnell K."/>
            <person name="Stajich J.E."/>
            <person name="Bonito G."/>
        </authorList>
    </citation>
    <scope>NUCLEOTIDE SEQUENCE</scope>
    <source>
        <strain evidence="2">MES-2147</strain>
    </source>
</reference>
<organism evidence="2 3">
    <name type="scientific">Modicella reniformis</name>
    <dbReference type="NCBI Taxonomy" id="1440133"/>
    <lineage>
        <taxon>Eukaryota</taxon>
        <taxon>Fungi</taxon>
        <taxon>Fungi incertae sedis</taxon>
        <taxon>Mucoromycota</taxon>
        <taxon>Mortierellomycotina</taxon>
        <taxon>Mortierellomycetes</taxon>
        <taxon>Mortierellales</taxon>
        <taxon>Mortierellaceae</taxon>
        <taxon>Modicella</taxon>
    </lineage>
</organism>
<evidence type="ECO:0000313" key="2">
    <source>
        <dbReference type="EMBL" id="KAF9995110.1"/>
    </source>
</evidence>
<gene>
    <name evidence="2" type="ORF">BGZ65_009265</name>
</gene>
<dbReference type="OrthoDB" id="10334008at2759"/>
<dbReference type="Proteomes" id="UP000749646">
    <property type="component" value="Unassembled WGS sequence"/>
</dbReference>
<feature type="region of interest" description="Disordered" evidence="1">
    <location>
        <begin position="32"/>
        <end position="60"/>
    </location>
</feature>
<sequence>CADVTVKGVMNGRLPNKMSQVYNVDGYKKGVSFPGDGNSQKAGPGPIKSEVVEASRKKSL</sequence>
<evidence type="ECO:0000313" key="3">
    <source>
        <dbReference type="Proteomes" id="UP000749646"/>
    </source>
</evidence>
<feature type="non-terminal residue" evidence="2">
    <location>
        <position position="1"/>
    </location>
</feature>